<dbReference type="PANTHER" id="PTHR11709">
    <property type="entry name" value="MULTI-COPPER OXIDASE"/>
    <property type="match status" value="1"/>
</dbReference>
<dbReference type="Pfam" id="PF07732">
    <property type="entry name" value="Cu-oxidase_3"/>
    <property type="match status" value="1"/>
</dbReference>
<comment type="caution">
    <text evidence="17">The sequence shown here is derived from an EMBL/GenBank/DDBJ whole genome shotgun (WGS) entry which is preliminary data.</text>
</comment>
<evidence type="ECO:0000256" key="12">
    <source>
        <dbReference type="ARBA" id="ARBA00023185"/>
    </source>
</evidence>
<comment type="subcellular location">
    <subcellularLocation>
        <location evidence="3 13">Secreted</location>
        <location evidence="3 13">Extracellular space</location>
        <location evidence="3 13">Apoplast</location>
    </subcellularLocation>
</comment>
<dbReference type="CDD" id="cd13849">
    <property type="entry name" value="CuRO_1_LCC_plant"/>
    <property type="match status" value="1"/>
</dbReference>
<protein>
    <recommendedName>
        <fullName evidence="5 13">Laccase</fullName>
        <ecNumber evidence="5 13">1.10.3.2</ecNumber>
    </recommendedName>
    <alternativeName>
        <fullName evidence="13">Benzenediol:oxygen oxidoreductase</fullName>
    </alternativeName>
    <alternativeName>
        <fullName evidence="13">Diphenol oxidase</fullName>
    </alternativeName>
    <alternativeName>
        <fullName evidence="13">Urishiol oxidase</fullName>
    </alternativeName>
</protein>
<dbReference type="InterPro" id="IPR017761">
    <property type="entry name" value="Laccase"/>
</dbReference>
<dbReference type="InterPro" id="IPR011707">
    <property type="entry name" value="Cu-oxidase-like_N"/>
</dbReference>
<evidence type="ECO:0000256" key="9">
    <source>
        <dbReference type="ARBA" id="ARBA00022737"/>
    </source>
</evidence>
<dbReference type="GO" id="GO:0005507">
    <property type="term" value="F:copper ion binding"/>
    <property type="evidence" value="ECO:0007669"/>
    <property type="project" value="InterPro"/>
</dbReference>
<keyword evidence="8 13" id="KW-0479">Metal-binding</keyword>
<evidence type="ECO:0000256" key="1">
    <source>
        <dbReference type="ARBA" id="ARBA00000349"/>
    </source>
</evidence>
<reference evidence="17 18" key="1">
    <citation type="journal article" date="2022" name="Nat. Plants">
        <title>Genomes of leafy and leafless Platanthera orchids illuminate the evolution of mycoheterotrophy.</title>
        <authorList>
            <person name="Li M.H."/>
            <person name="Liu K.W."/>
            <person name="Li Z."/>
            <person name="Lu H.C."/>
            <person name="Ye Q.L."/>
            <person name="Zhang D."/>
            <person name="Wang J.Y."/>
            <person name="Li Y.F."/>
            <person name="Zhong Z.M."/>
            <person name="Liu X."/>
            <person name="Yu X."/>
            <person name="Liu D.K."/>
            <person name="Tu X.D."/>
            <person name="Liu B."/>
            <person name="Hao Y."/>
            <person name="Liao X.Y."/>
            <person name="Jiang Y.T."/>
            <person name="Sun W.H."/>
            <person name="Chen J."/>
            <person name="Chen Y.Q."/>
            <person name="Ai Y."/>
            <person name="Zhai J.W."/>
            <person name="Wu S.S."/>
            <person name="Zhou Z."/>
            <person name="Hsiao Y.Y."/>
            <person name="Wu W.L."/>
            <person name="Chen Y.Y."/>
            <person name="Lin Y.F."/>
            <person name="Hsu J.L."/>
            <person name="Li C.Y."/>
            <person name="Wang Z.W."/>
            <person name="Zhao X."/>
            <person name="Zhong W.Y."/>
            <person name="Ma X.K."/>
            <person name="Ma L."/>
            <person name="Huang J."/>
            <person name="Chen G.Z."/>
            <person name="Huang M.Z."/>
            <person name="Huang L."/>
            <person name="Peng D.H."/>
            <person name="Luo Y.B."/>
            <person name="Zou S.Q."/>
            <person name="Chen S.P."/>
            <person name="Lan S."/>
            <person name="Tsai W.C."/>
            <person name="Van de Peer Y."/>
            <person name="Liu Z.J."/>
        </authorList>
    </citation>
    <scope>NUCLEOTIDE SEQUENCE [LARGE SCALE GENOMIC DNA]</scope>
    <source>
        <strain evidence="17">Lor287</strain>
    </source>
</reference>
<comment type="cofactor">
    <cofactor evidence="13">
        <name>Cu cation</name>
        <dbReference type="ChEBI" id="CHEBI:23378"/>
    </cofactor>
    <text evidence="13">Binds 4 Cu cations per monomer.</text>
</comment>
<accession>A0AAP0FTK7</accession>
<dbReference type="Pfam" id="PF00394">
    <property type="entry name" value="Cu-oxidase"/>
    <property type="match status" value="1"/>
</dbReference>
<evidence type="ECO:0000256" key="5">
    <source>
        <dbReference type="ARBA" id="ARBA00012297"/>
    </source>
</evidence>
<evidence type="ECO:0000259" key="14">
    <source>
        <dbReference type="Pfam" id="PF00394"/>
    </source>
</evidence>
<organism evidence="17 18">
    <name type="scientific">Platanthera zijinensis</name>
    <dbReference type="NCBI Taxonomy" id="2320716"/>
    <lineage>
        <taxon>Eukaryota</taxon>
        <taxon>Viridiplantae</taxon>
        <taxon>Streptophyta</taxon>
        <taxon>Embryophyta</taxon>
        <taxon>Tracheophyta</taxon>
        <taxon>Spermatophyta</taxon>
        <taxon>Magnoliopsida</taxon>
        <taxon>Liliopsida</taxon>
        <taxon>Asparagales</taxon>
        <taxon>Orchidaceae</taxon>
        <taxon>Orchidoideae</taxon>
        <taxon>Orchideae</taxon>
        <taxon>Orchidinae</taxon>
        <taxon>Platanthera</taxon>
    </lineage>
</organism>
<evidence type="ECO:0000313" key="17">
    <source>
        <dbReference type="EMBL" id="KAK8913939.1"/>
    </source>
</evidence>
<dbReference type="Gene3D" id="2.60.40.420">
    <property type="entry name" value="Cupredoxins - blue copper proteins"/>
    <property type="match status" value="3"/>
</dbReference>
<dbReference type="FunFam" id="2.60.40.420:FF:000062">
    <property type="entry name" value="Laccase"/>
    <property type="match status" value="1"/>
</dbReference>
<feature type="domain" description="Plastocyanin-like" evidence="14">
    <location>
        <begin position="170"/>
        <end position="322"/>
    </location>
</feature>
<dbReference type="InterPro" id="IPR034288">
    <property type="entry name" value="CuRO_1_LCC"/>
</dbReference>
<sequence>MEINYRSPKLFSSSFFFFVFSASLWLSLLALTTNAEVHYHDFVVQAKQVQRLCSAHTIVTVNGQFPGPTLVVRDGDSLVIKVVNNAKYNISIHWHGIRQKRNGWADGPAFVTQCPIQPGGTYTYRFTIEGQEGTLWWHAHISWLRATVYGALIILPKQQASYPFPTPNREYPVILGEWWNRNPIDVIRQALITGANPNLSDAFTINGQPGDLYNCSAQETTVYPVAAGETILLRFINAAMNTQLFAAVAGHIMTVVAADASYTKPFPTSVIMLGPGQTTDVLIRTNQPAGRYYIAARAYSNAPPIITFDNTTTTAILEYAGAVKSGQRPKFVALPGYRDRATAAAFSANIRSPAPVKIPEPVDVNLFTTVGLGLLNCPPNRMCGGPNGTRFAASMNNFSFVLPNRLSLLQAAQFNVAGVFTSDFPAAPPIQFDYTGKVRRGLWQPVKATKLFPVKYGSVVQVVLQGTNIFAAEEHPMHIHGYSFYVLATGLGNFDPKKDASKFNLVDPPHRNTIGVPAKGWVVIRFVADNPGVWLVHCHIDTHLNWGLMTALLVENGVGELETTIPPPPDLPRC</sequence>
<feature type="domain" description="Plastocyanin-like" evidence="16">
    <location>
        <begin position="44"/>
        <end position="158"/>
    </location>
</feature>
<dbReference type="Pfam" id="PF07731">
    <property type="entry name" value="Cu-oxidase_2"/>
    <property type="match status" value="1"/>
</dbReference>
<keyword evidence="13" id="KW-0732">Signal</keyword>
<proteinExistence type="inferred from homology"/>
<evidence type="ECO:0000313" key="18">
    <source>
        <dbReference type="Proteomes" id="UP001418222"/>
    </source>
</evidence>
<keyword evidence="18" id="KW-1185">Reference proteome</keyword>
<dbReference type="NCBIfam" id="TIGR03389">
    <property type="entry name" value="laccase"/>
    <property type="match status" value="1"/>
</dbReference>
<comment type="catalytic activity">
    <reaction evidence="1 13">
        <text>4 hydroquinone + O2 = 4 benzosemiquinone + 2 H2O</text>
        <dbReference type="Rhea" id="RHEA:11276"/>
        <dbReference type="ChEBI" id="CHEBI:15377"/>
        <dbReference type="ChEBI" id="CHEBI:15379"/>
        <dbReference type="ChEBI" id="CHEBI:17594"/>
        <dbReference type="ChEBI" id="CHEBI:17977"/>
        <dbReference type="EC" id="1.10.3.2"/>
    </reaction>
</comment>
<dbReference type="EC" id="1.10.3.2" evidence="5 13"/>
<dbReference type="PROSITE" id="PS00080">
    <property type="entry name" value="MULTICOPPER_OXIDASE2"/>
    <property type="match status" value="1"/>
</dbReference>
<keyword evidence="10 13" id="KW-0560">Oxidoreductase</keyword>
<dbReference type="PROSITE" id="PS00079">
    <property type="entry name" value="MULTICOPPER_OXIDASE1"/>
    <property type="match status" value="1"/>
</dbReference>
<dbReference type="GO" id="GO:0046274">
    <property type="term" value="P:lignin catabolic process"/>
    <property type="evidence" value="ECO:0007669"/>
    <property type="project" value="UniProtKB-KW"/>
</dbReference>
<evidence type="ECO:0000259" key="15">
    <source>
        <dbReference type="Pfam" id="PF07731"/>
    </source>
</evidence>
<feature type="signal peptide" evidence="13">
    <location>
        <begin position="1"/>
        <end position="35"/>
    </location>
</feature>
<feature type="domain" description="Plastocyanin-like" evidence="15">
    <location>
        <begin position="424"/>
        <end position="556"/>
    </location>
</feature>
<dbReference type="EMBL" id="JBBWWQ010000021">
    <property type="protein sequence ID" value="KAK8913939.1"/>
    <property type="molecule type" value="Genomic_DNA"/>
</dbReference>
<evidence type="ECO:0000256" key="7">
    <source>
        <dbReference type="ARBA" id="ARBA00022525"/>
    </source>
</evidence>
<comment type="similarity">
    <text evidence="4 13">Belongs to the multicopper oxidase family.</text>
</comment>
<dbReference type="AlphaFoldDB" id="A0AAP0FTK7"/>
<dbReference type="GO" id="GO:0048046">
    <property type="term" value="C:apoplast"/>
    <property type="evidence" value="ECO:0007669"/>
    <property type="project" value="UniProtKB-SubCell"/>
</dbReference>
<evidence type="ECO:0000259" key="16">
    <source>
        <dbReference type="Pfam" id="PF07732"/>
    </source>
</evidence>
<keyword evidence="12 13" id="KW-0439">Lignin degradation</keyword>
<dbReference type="Proteomes" id="UP001418222">
    <property type="component" value="Unassembled WGS sequence"/>
</dbReference>
<evidence type="ECO:0000256" key="6">
    <source>
        <dbReference type="ARBA" id="ARBA00022523"/>
    </source>
</evidence>
<dbReference type="CDD" id="cd13897">
    <property type="entry name" value="CuRO_3_LCC_plant"/>
    <property type="match status" value="1"/>
</dbReference>
<dbReference type="InterPro" id="IPR034289">
    <property type="entry name" value="CuRO_3_LCC"/>
</dbReference>
<gene>
    <name evidence="17" type="primary">LAC3</name>
    <name evidence="17" type="ORF">KSP39_PZI023731</name>
</gene>
<keyword evidence="7 13" id="KW-0964">Secreted</keyword>
<keyword evidence="6 13" id="KW-0052">Apoplast</keyword>
<dbReference type="InterPro" id="IPR045087">
    <property type="entry name" value="Cu-oxidase_fam"/>
</dbReference>
<dbReference type="InterPro" id="IPR001117">
    <property type="entry name" value="Cu-oxidase_2nd"/>
</dbReference>
<dbReference type="PANTHER" id="PTHR11709:SF287">
    <property type="entry name" value="LACCASE"/>
    <property type="match status" value="1"/>
</dbReference>
<evidence type="ECO:0000256" key="2">
    <source>
        <dbReference type="ARBA" id="ARBA00002075"/>
    </source>
</evidence>
<evidence type="ECO:0000256" key="4">
    <source>
        <dbReference type="ARBA" id="ARBA00010609"/>
    </source>
</evidence>
<evidence type="ECO:0000256" key="3">
    <source>
        <dbReference type="ARBA" id="ARBA00004271"/>
    </source>
</evidence>
<dbReference type="SUPFAM" id="SSF49503">
    <property type="entry name" value="Cupredoxins"/>
    <property type="match status" value="3"/>
</dbReference>
<name>A0AAP0FTK7_9ASPA</name>
<comment type="function">
    <text evidence="2 13">Lignin degradation and detoxification of lignin-derived products.</text>
</comment>
<evidence type="ECO:0000256" key="11">
    <source>
        <dbReference type="ARBA" id="ARBA00023008"/>
    </source>
</evidence>
<feature type="chain" id="PRO_5042666322" description="Laccase" evidence="13">
    <location>
        <begin position="36"/>
        <end position="574"/>
    </location>
</feature>
<dbReference type="InterPro" id="IPR008972">
    <property type="entry name" value="Cupredoxin"/>
</dbReference>
<dbReference type="CDD" id="cd13875">
    <property type="entry name" value="CuRO_2_LCC_plant"/>
    <property type="match status" value="1"/>
</dbReference>
<evidence type="ECO:0000256" key="13">
    <source>
        <dbReference type="RuleBase" id="RU361119"/>
    </source>
</evidence>
<evidence type="ECO:0000256" key="8">
    <source>
        <dbReference type="ARBA" id="ARBA00022723"/>
    </source>
</evidence>
<keyword evidence="11 13" id="KW-0186">Copper</keyword>
<keyword evidence="9 13" id="KW-0677">Repeat</keyword>
<dbReference type="GO" id="GO:0052716">
    <property type="term" value="F:hydroquinone:oxygen oxidoreductase activity"/>
    <property type="evidence" value="ECO:0007669"/>
    <property type="project" value="UniProtKB-EC"/>
</dbReference>
<dbReference type="InterPro" id="IPR002355">
    <property type="entry name" value="Cu_oxidase_Cu_BS"/>
</dbReference>
<evidence type="ECO:0000256" key="10">
    <source>
        <dbReference type="ARBA" id="ARBA00023002"/>
    </source>
</evidence>
<dbReference type="InterPro" id="IPR034285">
    <property type="entry name" value="CuRO_2_LCC"/>
</dbReference>
<dbReference type="InterPro" id="IPR011706">
    <property type="entry name" value="Cu-oxidase_C"/>
</dbReference>
<dbReference type="InterPro" id="IPR033138">
    <property type="entry name" value="Cu_oxidase_CS"/>
</dbReference>